<keyword evidence="3" id="KW-1185">Reference proteome</keyword>
<reference evidence="2" key="1">
    <citation type="submission" date="2020-09" db="EMBL/GenBank/DDBJ databases">
        <title>Genome-Enabled Discovery of Anthraquinone Biosynthesis in Senna tora.</title>
        <authorList>
            <person name="Kang S.-H."/>
            <person name="Pandey R.P."/>
            <person name="Lee C.-M."/>
            <person name="Sim J.-S."/>
            <person name="Jeong J.-T."/>
            <person name="Choi B.-S."/>
            <person name="Jung M."/>
            <person name="Ginzburg D."/>
            <person name="Zhao K."/>
            <person name="Won S.Y."/>
            <person name="Oh T.-J."/>
            <person name="Yu Y."/>
            <person name="Kim N.-H."/>
            <person name="Lee O.R."/>
            <person name="Lee T.-H."/>
            <person name="Bashyal P."/>
            <person name="Kim T.-S."/>
            <person name="Lee W.-H."/>
            <person name="Kawkins C."/>
            <person name="Kim C.-K."/>
            <person name="Kim J.S."/>
            <person name="Ahn B.O."/>
            <person name="Rhee S.Y."/>
            <person name="Sohng J.K."/>
        </authorList>
    </citation>
    <scope>NUCLEOTIDE SEQUENCE</scope>
    <source>
        <tissue evidence="2">Leaf</tissue>
    </source>
</reference>
<gene>
    <name evidence="2" type="ORF">G2W53_041750</name>
</gene>
<dbReference type="Proteomes" id="UP000634136">
    <property type="component" value="Unassembled WGS sequence"/>
</dbReference>
<feature type="region of interest" description="Disordered" evidence="1">
    <location>
        <begin position="1"/>
        <end position="27"/>
    </location>
</feature>
<protein>
    <submittedName>
        <fullName evidence="2">Uncharacterized protein</fullName>
    </submittedName>
</protein>
<proteinExistence type="predicted"/>
<organism evidence="2 3">
    <name type="scientific">Senna tora</name>
    <dbReference type="NCBI Taxonomy" id="362788"/>
    <lineage>
        <taxon>Eukaryota</taxon>
        <taxon>Viridiplantae</taxon>
        <taxon>Streptophyta</taxon>
        <taxon>Embryophyta</taxon>
        <taxon>Tracheophyta</taxon>
        <taxon>Spermatophyta</taxon>
        <taxon>Magnoliopsida</taxon>
        <taxon>eudicotyledons</taxon>
        <taxon>Gunneridae</taxon>
        <taxon>Pentapetalae</taxon>
        <taxon>rosids</taxon>
        <taxon>fabids</taxon>
        <taxon>Fabales</taxon>
        <taxon>Fabaceae</taxon>
        <taxon>Caesalpinioideae</taxon>
        <taxon>Cassia clade</taxon>
        <taxon>Senna</taxon>
    </lineage>
</organism>
<evidence type="ECO:0000313" key="2">
    <source>
        <dbReference type="EMBL" id="KAF7802639.1"/>
    </source>
</evidence>
<feature type="compositionally biased region" description="Polar residues" evidence="1">
    <location>
        <begin position="14"/>
        <end position="27"/>
    </location>
</feature>
<evidence type="ECO:0000313" key="3">
    <source>
        <dbReference type="Proteomes" id="UP000634136"/>
    </source>
</evidence>
<evidence type="ECO:0000256" key="1">
    <source>
        <dbReference type="SAM" id="MobiDB-lite"/>
    </source>
</evidence>
<dbReference type="EMBL" id="JAAIUW010000013">
    <property type="protein sequence ID" value="KAF7802639.1"/>
    <property type="molecule type" value="Genomic_DNA"/>
</dbReference>
<feature type="compositionally biased region" description="Basic and acidic residues" evidence="1">
    <location>
        <begin position="1"/>
        <end position="13"/>
    </location>
</feature>
<dbReference type="AlphaFoldDB" id="A0A834W366"/>
<comment type="caution">
    <text evidence="2">The sequence shown here is derived from an EMBL/GenBank/DDBJ whole genome shotgun (WGS) entry which is preliminary data.</text>
</comment>
<name>A0A834W366_9FABA</name>
<accession>A0A834W366</accession>
<sequence length="27" mass="3225">MEKKRYVQEEITKRNSSSKLNEQAQAK</sequence>